<dbReference type="InterPro" id="IPR001680">
    <property type="entry name" value="WD40_rpt"/>
</dbReference>
<evidence type="ECO:0000256" key="4">
    <source>
        <dbReference type="ARBA" id="ARBA00023242"/>
    </source>
</evidence>
<dbReference type="InterPro" id="IPR036322">
    <property type="entry name" value="WD40_repeat_dom_sf"/>
</dbReference>
<proteinExistence type="predicted"/>
<sequence>MAQKVGSKTTFEISKIIAPIYVGGAVALSRNGRILATCLGEDALLTDLATGTELGRIEGDGDVITSMALTPSGSHLAICSRSLSMRIYALKPSASEDAIMDAELTRSLKPHSSPVVVCTTDRTGTLLATGGADGIVKVWDIQGGYTTHSFHGHSGVIAALHFFEAFITDEKSSVKKGKKSQNVDADDNASINFRLASGGEDGKVRVWDLNKRKSVATLDSHVSVVRSISFSEEENALATGSRDKTVMVWDARTWKIRSTIPVLESVEDIGFLENGSIIYTGGENGTLRLWTISDGREITKDQPPGSETESIVQIIHHKGLPYVLTIHADQTLALHSVRPLENRDEESMIEPLPILRRISGTHDEVIDLAHVGSDCSYLALATNLEDIRIVSLSSGQESDADEQIGGNYFGADKALLRGHEDIIICMDTDWSGHWLATGAKDNTARLWRLDAENNSYTCFATYTGHAESLGAIGLPKNKPQVGSAAHSNPLEHPPAFVITGSQDKTIKRWNNSNVKQDTQKASRAAWTRKAHDKDINAIDVNHNATLFASASQDKTVKIWAADEGETVGVLRGHRRGVWTVKFAPKETPSLNGSGSRGLIATGSGDKTVKIWSLTDYSCLLTLEGHTNSVLKLAWLPYSTEDIARDKRGPEVASAAGDGLVKVWDISSGELATTLDNHTDRVWALTVNPITKGLVSGGGDGVVTFWEDTTKVTMEAAAHQEVERVEQEQRLQNLEHVGNYREAIGLALQLNQPARLFKLFKNVVEAEEQEEESLTGLLAVDEVLGSLADEQIFTLLLRIRDWNTNAKTAQVAQKLLWALMRLYPASRLSRLQLAGGSHAKGSVKGVMEALRAYTERHFKRVDELLDESYLLDYTLREMDEVVSV</sequence>
<feature type="repeat" description="WD" evidence="6">
    <location>
        <begin position="528"/>
        <end position="569"/>
    </location>
</feature>
<dbReference type="Pfam" id="PF08625">
    <property type="entry name" value="Utp13"/>
    <property type="match status" value="1"/>
</dbReference>
<evidence type="ECO:0000256" key="3">
    <source>
        <dbReference type="ARBA" id="ARBA00022737"/>
    </source>
</evidence>
<feature type="repeat" description="WD" evidence="6">
    <location>
        <begin position="674"/>
        <end position="706"/>
    </location>
</feature>
<comment type="function">
    <text evidence="5">Component of the ASTRA complex involved in chromatin remodeling.</text>
</comment>
<comment type="subcellular location">
    <subcellularLocation>
        <location evidence="1">Nucleus</location>
        <location evidence="1">Nucleolus</location>
    </subcellularLocation>
</comment>
<dbReference type="PRINTS" id="PR00320">
    <property type="entry name" value="GPROTEINBRPT"/>
</dbReference>
<feature type="domain" description="U3 small nucleolar RNA-associated protein 13 C-terminal" evidence="7">
    <location>
        <begin position="727"/>
        <end position="877"/>
    </location>
</feature>
<feature type="repeat" description="WD" evidence="6">
    <location>
        <begin position="622"/>
        <end position="673"/>
    </location>
</feature>
<dbReference type="SMART" id="SM00320">
    <property type="entry name" value="WD40"/>
    <property type="match status" value="11"/>
</dbReference>
<evidence type="ECO:0000259" key="7">
    <source>
        <dbReference type="Pfam" id="PF08625"/>
    </source>
</evidence>
<dbReference type="SUPFAM" id="SSF50978">
    <property type="entry name" value="WD40 repeat-like"/>
    <property type="match status" value="2"/>
</dbReference>
<dbReference type="CDD" id="cd00200">
    <property type="entry name" value="WD40"/>
    <property type="match status" value="2"/>
</dbReference>
<gene>
    <name evidence="8" type="ORF">IWZ03DRAFT_316954</name>
</gene>
<dbReference type="PANTHER" id="PTHR19854:SF15">
    <property type="entry name" value="TRANSDUCIN BETA-LIKE PROTEIN 3"/>
    <property type="match status" value="1"/>
</dbReference>
<keyword evidence="4" id="KW-0539">Nucleus</keyword>
<evidence type="ECO:0000256" key="1">
    <source>
        <dbReference type="ARBA" id="ARBA00004604"/>
    </source>
</evidence>
<feature type="repeat" description="WD" evidence="6">
    <location>
        <begin position="108"/>
        <end position="149"/>
    </location>
</feature>
<evidence type="ECO:0000313" key="9">
    <source>
        <dbReference type="Proteomes" id="UP001363622"/>
    </source>
</evidence>
<evidence type="ECO:0000256" key="2">
    <source>
        <dbReference type="ARBA" id="ARBA00022574"/>
    </source>
</evidence>
<keyword evidence="2 6" id="KW-0853">WD repeat</keyword>
<dbReference type="Gene3D" id="2.130.10.10">
    <property type="entry name" value="YVTN repeat-like/Quinoprotein amine dehydrogenase"/>
    <property type="match status" value="4"/>
</dbReference>
<dbReference type="InterPro" id="IPR015943">
    <property type="entry name" value="WD40/YVTN_repeat-like_dom_sf"/>
</dbReference>
<dbReference type="PROSITE" id="PS50294">
    <property type="entry name" value="WD_REPEATS_REGION"/>
    <property type="match status" value="5"/>
</dbReference>
<feature type="repeat" description="WD" evidence="6">
    <location>
        <begin position="218"/>
        <end position="259"/>
    </location>
</feature>
<feature type="repeat" description="WD" evidence="6">
    <location>
        <begin position="266"/>
        <end position="300"/>
    </location>
</feature>
<dbReference type="Proteomes" id="UP001363622">
    <property type="component" value="Unassembled WGS sequence"/>
</dbReference>
<dbReference type="InterPro" id="IPR020472">
    <property type="entry name" value="WD40_PAC1"/>
</dbReference>
<comment type="caution">
    <text evidence="8">The sequence shown here is derived from an EMBL/GenBank/DDBJ whole genome shotgun (WGS) entry which is preliminary data.</text>
</comment>
<keyword evidence="9" id="KW-1185">Reference proteome</keyword>
<dbReference type="Pfam" id="PF00400">
    <property type="entry name" value="WD40"/>
    <property type="match status" value="9"/>
</dbReference>
<dbReference type="InterPro" id="IPR019775">
    <property type="entry name" value="WD40_repeat_CS"/>
</dbReference>
<reference evidence="8 9" key="1">
    <citation type="submission" date="2024-04" db="EMBL/GenBank/DDBJ databases">
        <title>Phyllosticta paracitricarpa is synonymous to the EU quarantine fungus P. citricarpa based on phylogenomic analyses.</title>
        <authorList>
            <consortium name="Lawrence Berkeley National Laboratory"/>
            <person name="Van Ingen-Buijs V.A."/>
            <person name="Van Westerhoven A.C."/>
            <person name="Haridas S."/>
            <person name="Skiadas P."/>
            <person name="Martin F."/>
            <person name="Groenewald J.Z."/>
            <person name="Crous P.W."/>
            <person name="Seidl M.F."/>
        </authorList>
    </citation>
    <scope>NUCLEOTIDE SEQUENCE [LARGE SCALE GENOMIC DNA]</scope>
    <source>
        <strain evidence="8 9">CBS 123371</strain>
    </source>
</reference>
<protein>
    <submittedName>
        <fullName evidence="8">WD40-repeat-containing domain protein</fullName>
    </submittedName>
</protein>
<evidence type="ECO:0000313" key="8">
    <source>
        <dbReference type="EMBL" id="KAK7512213.1"/>
    </source>
</evidence>
<accession>A0ABR1KF20</accession>
<dbReference type="EMBL" id="JBBPHU010000011">
    <property type="protein sequence ID" value="KAK7512213.1"/>
    <property type="molecule type" value="Genomic_DNA"/>
</dbReference>
<name>A0ABR1KF20_9PEZI</name>
<dbReference type="PROSITE" id="PS00678">
    <property type="entry name" value="WD_REPEATS_1"/>
    <property type="match status" value="4"/>
</dbReference>
<feature type="repeat" description="WD" evidence="6">
    <location>
        <begin position="416"/>
        <end position="457"/>
    </location>
</feature>
<dbReference type="InterPro" id="IPR013934">
    <property type="entry name" value="Utp13_C"/>
</dbReference>
<organism evidence="8 9">
    <name type="scientific">Phyllosticta citriasiana</name>
    <dbReference type="NCBI Taxonomy" id="595635"/>
    <lineage>
        <taxon>Eukaryota</taxon>
        <taxon>Fungi</taxon>
        <taxon>Dikarya</taxon>
        <taxon>Ascomycota</taxon>
        <taxon>Pezizomycotina</taxon>
        <taxon>Dothideomycetes</taxon>
        <taxon>Dothideomycetes incertae sedis</taxon>
        <taxon>Botryosphaeriales</taxon>
        <taxon>Phyllostictaceae</taxon>
        <taxon>Phyllosticta</taxon>
    </lineage>
</organism>
<feature type="repeat" description="WD" evidence="6">
    <location>
        <begin position="195"/>
        <end position="217"/>
    </location>
</feature>
<evidence type="ECO:0000256" key="6">
    <source>
        <dbReference type="PROSITE-ProRule" id="PRU00221"/>
    </source>
</evidence>
<dbReference type="PANTHER" id="PTHR19854">
    <property type="entry name" value="TRANSDUCIN BETA-LIKE 3"/>
    <property type="match status" value="1"/>
</dbReference>
<evidence type="ECO:0000256" key="5">
    <source>
        <dbReference type="ARBA" id="ARBA00037338"/>
    </source>
</evidence>
<dbReference type="PROSITE" id="PS50082">
    <property type="entry name" value="WD_REPEATS_2"/>
    <property type="match status" value="9"/>
</dbReference>
<keyword evidence="3" id="KW-0677">Repeat</keyword>
<feature type="repeat" description="WD" evidence="6">
    <location>
        <begin position="570"/>
        <end position="621"/>
    </location>
</feature>